<reference evidence="12" key="1">
    <citation type="journal article" date="2021" name="IMA Fungus">
        <title>Genomic characterization of three marine fungi, including Emericellopsis atlantica sp. nov. with signatures of a generalist lifestyle and marine biomass degradation.</title>
        <authorList>
            <person name="Hagestad O.C."/>
            <person name="Hou L."/>
            <person name="Andersen J.H."/>
            <person name="Hansen E.H."/>
            <person name="Altermark B."/>
            <person name="Li C."/>
            <person name="Kuhnert E."/>
            <person name="Cox R.J."/>
            <person name="Crous P.W."/>
            <person name="Spatafora J.W."/>
            <person name="Lail K."/>
            <person name="Amirebrahimi M."/>
            <person name="Lipzen A."/>
            <person name="Pangilinan J."/>
            <person name="Andreopoulos W."/>
            <person name="Hayes R.D."/>
            <person name="Ng V."/>
            <person name="Grigoriev I.V."/>
            <person name="Jackson S.A."/>
            <person name="Sutton T.D.S."/>
            <person name="Dobson A.D.W."/>
            <person name="Rama T."/>
        </authorList>
    </citation>
    <scope>NUCLEOTIDE SEQUENCE</scope>
    <source>
        <strain evidence="12">TRa3180A</strain>
    </source>
</reference>
<dbReference type="InterPro" id="IPR017907">
    <property type="entry name" value="Znf_RING_CS"/>
</dbReference>
<dbReference type="PROSITE" id="PS51192">
    <property type="entry name" value="HELICASE_ATP_BIND_1"/>
    <property type="match status" value="1"/>
</dbReference>
<feature type="region of interest" description="Disordered" evidence="8">
    <location>
        <begin position="1323"/>
        <end position="1343"/>
    </location>
</feature>
<dbReference type="PROSITE" id="PS51194">
    <property type="entry name" value="HELICASE_CTER"/>
    <property type="match status" value="1"/>
</dbReference>
<evidence type="ECO:0000256" key="7">
    <source>
        <dbReference type="PROSITE-ProRule" id="PRU00175"/>
    </source>
</evidence>
<dbReference type="GO" id="GO:0061630">
    <property type="term" value="F:ubiquitin protein ligase activity"/>
    <property type="evidence" value="ECO:0007669"/>
    <property type="project" value="TreeGrafter"/>
</dbReference>
<dbReference type="SUPFAM" id="SSF57850">
    <property type="entry name" value="RING/U-box"/>
    <property type="match status" value="1"/>
</dbReference>
<keyword evidence="13" id="KW-1185">Reference proteome</keyword>
<feature type="domain" description="Helicase C-terminal" evidence="11">
    <location>
        <begin position="1185"/>
        <end position="1341"/>
    </location>
</feature>
<accession>A0A9P7Z682</accession>
<dbReference type="PROSITE" id="PS50089">
    <property type="entry name" value="ZF_RING_2"/>
    <property type="match status" value="1"/>
</dbReference>
<dbReference type="InterPro" id="IPR001650">
    <property type="entry name" value="Helicase_C-like"/>
</dbReference>
<dbReference type="CDD" id="cd18793">
    <property type="entry name" value="SF2_C_SNF"/>
    <property type="match status" value="1"/>
</dbReference>
<evidence type="ECO:0000259" key="10">
    <source>
        <dbReference type="PROSITE" id="PS51192"/>
    </source>
</evidence>
<dbReference type="GO" id="GO:0000209">
    <property type="term" value="P:protein polyubiquitination"/>
    <property type="evidence" value="ECO:0007669"/>
    <property type="project" value="TreeGrafter"/>
</dbReference>
<keyword evidence="5" id="KW-0862">Zinc</keyword>
<evidence type="ECO:0000256" key="8">
    <source>
        <dbReference type="SAM" id="MobiDB-lite"/>
    </source>
</evidence>
<keyword evidence="1" id="KW-0479">Metal-binding</keyword>
<keyword evidence="6" id="KW-0067">ATP-binding</keyword>
<evidence type="ECO:0000256" key="6">
    <source>
        <dbReference type="ARBA" id="ARBA00022840"/>
    </source>
</evidence>
<dbReference type="EMBL" id="MU253827">
    <property type="protein sequence ID" value="KAG9245867.1"/>
    <property type="molecule type" value="Genomic_DNA"/>
</dbReference>
<dbReference type="PANTHER" id="PTHR45865:SF1">
    <property type="entry name" value="E3 UBIQUITIN-PROTEIN LIGASE SHPRH"/>
    <property type="match status" value="1"/>
</dbReference>
<feature type="compositionally biased region" description="Basic and acidic residues" evidence="8">
    <location>
        <begin position="1323"/>
        <end position="1336"/>
    </location>
</feature>
<dbReference type="InterPro" id="IPR000330">
    <property type="entry name" value="SNF2_N"/>
</dbReference>
<dbReference type="InterPro" id="IPR014001">
    <property type="entry name" value="Helicase_ATP-bd"/>
</dbReference>
<dbReference type="InterPro" id="IPR052583">
    <property type="entry name" value="ATP-helicase/E3_Ub-Ligase"/>
</dbReference>
<evidence type="ECO:0000259" key="9">
    <source>
        <dbReference type="PROSITE" id="PS50089"/>
    </source>
</evidence>
<keyword evidence="4" id="KW-0378">Hydrolase</keyword>
<dbReference type="GO" id="GO:0006974">
    <property type="term" value="P:DNA damage response"/>
    <property type="evidence" value="ECO:0007669"/>
    <property type="project" value="TreeGrafter"/>
</dbReference>
<dbReference type="PROSITE" id="PS00518">
    <property type="entry name" value="ZF_RING_1"/>
    <property type="match status" value="1"/>
</dbReference>
<evidence type="ECO:0000256" key="5">
    <source>
        <dbReference type="ARBA" id="ARBA00022833"/>
    </source>
</evidence>
<dbReference type="Pfam" id="PF00176">
    <property type="entry name" value="SNF2-rel_dom"/>
    <property type="match status" value="1"/>
</dbReference>
<protein>
    <submittedName>
        <fullName evidence="12">SNF2 family N-terminal domain-containing protein</fullName>
    </submittedName>
</protein>
<dbReference type="InterPro" id="IPR027417">
    <property type="entry name" value="P-loop_NTPase"/>
</dbReference>
<dbReference type="PANTHER" id="PTHR45865">
    <property type="entry name" value="E3 UBIQUITIN-PROTEIN LIGASE SHPRH FAMILY MEMBER"/>
    <property type="match status" value="1"/>
</dbReference>
<evidence type="ECO:0000259" key="11">
    <source>
        <dbReference type="PROSITE" id="PS51194"/>
    </source>
</evidence>
<evidence type="ECO:0000256" key="2">
    <source>
        <dbReference type="ARBA" id="ARBA00022741"/>
    </source>
</evidence>
<dbReference type="GO" id="GO:0016787">
    <property type="term" value="F:hydrolase activity"/>
    <property type="evidence" value="ECO:0007669"/>
    <property type="project" value="UniProtKB-KW"/>
</dbReference>
<sequence length="1411" mass="158710">MEHQVGYKAPVPTTEISNELFDFVSGKDIEPPRKKQKTASAKVDLGSYILINKSTTTVKCVSSRLRNLAPLSRKDIQPIVRISGSKAEHIEIWSTGRSICSILLSENTESRIIATLSSSRNRDQAVNVQFDVSLSHRDSRDFIQLAVSILWKATKSPYETPHRRSYLVNTILNEYFQVGAVTDTDFSPQYLYQSLHTSNQDDQDGWEHLSTPSVEVKLYPFQKRAVKWCVHREVHPDLPHNGGETLPISFVSAHDARNQTCYVSKILGVITLDIKPFRAVERSLRGGILSDEMGLGKTISAITLITLHKQPQMPNTVYDPWTGTTVQPTGATLIVTPPSILNQWISEVNKVAPRLDCFKYDGVNKHSDMSSTQLLQRLLTSDIVITSYNVLGAEINYTTLNPEKTLRHAAKYQRPKSPLTQLSWWRVCMDEAQMIESGVSKAALVTRVIPRVNAWCITGTPIRKGIEDALGLLIFLRLEPFTYKDCWTSLISDKHVFRDLFSSIAIRHSKRSIRDELRLPIQRRYAITIPFTPIEHENYKELYEQMCRDVGVDTSGAPLSNDWELESVASLMRAWLVRLRQSALHPEIGAQNRRALGNVAGPLRTVEEVLQTMIENTDGTISTDTRNLFALKLKRGQLFENSPQVRKALAIFEEVVFECSAVVGEYREQLHSEVSSAGSVAVLHRCDPAIIGSENDSDVEEEDTESVSRSEICGLRLRSAVEILHMAIFFRASCYFQMKTNFRNEEHIILDSDEFKVLEKLELEGYDQAKTLRRELLQEVANRADRLMQTIQKRAAEQQFVVIPEFSIKAPTGGLESRNLLERLDSLAAALDGQAEIIDEWREKVVQFLVQPLVDQDDQEITGEEYEEAAKAQDEVIVYMLALRSAVADRSEALSGQENKLITYDVNNALTYAGKSPAEGSAPPRTIELLSVREQLKPPKELGSVRGIVADLRALDFALKTNGSTRAQNEVAIVNTQLRQAQKLLAEQTKVTTALEKEVGIFTNVVNSRLDYYRQLQYLSDAVAPHQAIEGAEVERMATKMVADEEALAQKIATALSKRRYLEHLKREAANPEEQRACVICRETFEIGALTVCGHQYCKECIGLWWKSHHTCPVCKKKLTKVDLYDITYKPSQPTLMTDCPGQVYSSQPQRSTSGAIYSAISKNTLADIQNMKLKGPSFTSKVDTLARHIIWLRQSDPGTKCIVYSQFKEFLDVLAVAFEHFRIGFSSITQKNGIKKFTTDPGTECFLLHAKAHSSGLNLTMASNVFLCEPLLNTALELQAIARVDRIGQQQDTKVFLYLVDETVEASVYELSARRRLEHIDQSKAEEKGKEKEIASDEPLDSTTIDDANSLELQQSSFAHLMANSGGGEFVQDGDLWFCLFGKKTQLANHRLEVRRHLAAEIAERRQIAA</sequence>
<dbReference type="SMART" id="SM00184">
    <property type="entry name" value="RING"/>
    <property type="match status" value="1"/>
</dbReference>
<dbReference type="Gene3D" id="3.30.40.10">
    <property type="entry name" value="Zinc/RING finger domain, C3HC4 (zinc finger)"/>
    <property type="match status" value="1"/>
</dbReference>
<gene>
    <name evidence="12" type="ORF">BJ878DRAFT_499561</name>
</gene>
<evidence type="ECO:0000313" key="13">
    <source>
        <dbReference type="Proteomes" id="UP000887226"/>
    </source>
</evidence>
<organism evidence="12 13">
    <name type="scientific">Calycina marina</name>
    <dbReference type="NCBI Taxonomy" id="1763456"/>
    <lineage>
        <taxon>Eukaryota</taxon>
        <taxon>Fungi</taxon>
        <taxon>Dikarya</taxon>
        <taxon>Ascomycota</taxon>
        <taxon>Pezizomycotina</taxon>
        <taxon>Leotiomycetes</taxon>
        <taxon>Helotiales</taxon>
        <taxon>Pezizellaceae</taxon>
        <taxon>Calycina</taxon>
    </lineage>
</organism>
<comment type="caution">
    <text evidence="12">The sequence shown here is derived from an EMBL/GenBank/DDBJ whole genome shotgun (WGS) entry which is preliminary data.</text>
</comment>
<dbReference type="Pfam" id="PF13920">
    <property type="entry name" value="zf-C3HC4_3"/>
    <property type="match status" value="1"/>
</dbReference>
<evidence type="ECO:0000256" key="1">
    <source>
        <dbReference type="ARBA" id="ARBA00022723"/>
    </source>
</evidence>
<dbReference type="InterPro" id="IPR001841">
    <property type="entry name" value="Znf_RING"/>
</dbReference>
<evidence type="ECO:0000256" key="3">
    <source>
        <dbReference type="ARBA" id="ARBA00022771"/>
    </source>
</evidence>
<dbReference type="GO" id="GO:0005634">
    <property type="term" value="C:nucleus"/>
    <property type="evidence" value="ECO:0007669"/>
    <property type="project" value="TreeGrafter"/>
</dbReference>
<dbReference type="GO" id="GO:0008270">
    <property type="term" value="F:zinc ion binding"/>
    <property type="evidence" value="ECO:0007669"/>
    <property type="project" value="UniProtKB-KW"/>
</dbReference>
<dbReference type="GO" id="GO:0005524">
    <property type="term" value="F:ATP binding"/>
    <property type="evidence" value="ECO:0007669"/>
    <property type="project" value="InterPro"/>
</dbReference>
<dbReference type="SUPFAM" id="SSF52540">
    <property type="entry name" value="P-loop containing nucleoside triphosphate hydrolases"/>
    <property type="match status" value="2"/>
</dbReference>
<evidence type="ECO:0000256" key="4">
    <source>
        <dbReference type="ARBA" id="ARBA00022801"/>
    </source>
</evidence>
<dbReference type="InterPro" id="IPR038718">
    <property type="entry name" value="SNF2-like_sf"/>
</dbReference>
<dbReference type="Pfam" id="PF00271">
    <property type="entry name" value="Helicase_C"/>
    <property type="match status" value="1"/>
</dbReference>
<feature type="domain" description="Helicase ATP-binding" evidence="10">
    <location>
        <begin position="278"/>
        <end position="479"/>
    </location>
</feature>
<dbReference type="InterPro" id="IPR049730">
    <property type="entry name" value="SNF2/RAD54-like_C"/>
</dbReference>
<dbReference type="Proteomes" id="UP000887226">
    <property type="component" value="Unassembled WGS sequence"/>
</dbReference>
<dbReference type="InterPro" id="IPR059033">
    <property type="entry name" value="C144_05_dom"/>
</dbReference>
<dbReference type="OrthoDB" id="5330228at2759"/>
<keyword evidence="2" id="KW-0547">Nucleotide-binding</keyword>
<dbReference type="SMART" id="SM00487">
    <property type="entry name" value="DEXDc"/>
    <property type="match status" value="1"/>
</dbReference>
<feature type="domain" description="RING-type" evidence="9">
    <location>
        <begin position="1078"/>
        <end position="1116"/>
    </location>
</feature>
<dbReference type="Gene3D" id="3.40.50.10810">
    <property type="entry name" value="Tandem AAA-ATPase domain"/>
    <property type="match status" value="1"/>
</dbReference>
<dbReference type="Gene3D" id="3.40.50.300">
    <property type="entry name" value="P-loop containing nucleotide triphosphate hydrolases"/>
    <property type="match status" value="1"/>
</dbReference>
<dbReference type="InterPro" id="IPR013083">
    <property type="entry name" value="Znf_RING/FYVE/PHD"/>
</dbReference>
<keyword evidence="3 7" id="KW-0863">Zinc-finger</keyword>
<dbReference type="Pfam" id="PF26021">
    <property type="entry name" value="Ferritin_C144_05"/>
    <property type="match status" value="1"/>
</dbReference>
<proteinExistence type="predicted"/>
<dbReference type="CDD" id="cd18070">
    <property type="entry name" value="DEXQc_SHPRH"/>
    <property type="match status" value="1"/>
</dbReference>
<evidence type="ECO:0000313" key="12">
    <source>
        <dbReference type="EMBL" id="KAG9245867.1"/>
    </source>
</evidence>
<name>A0A9P7Z682_9HELO</name>